<sequence>MLVLHTKIAIFPINPIARVPLISFVARVYLQSILRFTGRSLCVLRIEQITFKIALCRGNTRSRKSSSFRPFELEIATLKAYLASFCLGAFLLPRNSTDFPSPPPVPAHRQSRISSPYTVGNFHLEFSLCCTVASPSPLATIGTSTLFRIRSRGPREPNTLALRQCE</sequence>
<evidence type="ECO:0000313" key="2">
    <source>
        <dbReference type="Proteomes" id="UP000625711"/>
    </source>
</evidence>
<comment type="caution">
    <text evidence="1">The sequence shown here is derived from an EMBL/GenBank/DDBJ whole genome shotgun (WGS) entry which is preliminary data.</text>
</comment>
<reference evidence="1" key="1">
    <citation type="submission" date="2020-08" db="EMBL/GenBank/DDBJ databases">
        <title>Genome sequencing and assembly of the red palm weevil Rhynchophorus ferrugineus.</title>
        <authorList>
            <person name="Dias G.B."/>
            <person name="Bergman C.M."/>
            <person name="Manee M."/>
        </authorList>
    </citation>
    <scope>NUCLEOTIDE SEQUENCE</scope>
    <source>
        <strain evidence="1">AA-2017</strain>
        <tissue evidence="1">Whole larva</tissue>
    </source>
</reference>
<gene>
    <name evidence="1" type="ORF">GWI33_001028</name>
</gene>
<proteinExistence type="predicted"/>
<organism evidence="1 2">
    <name type="scientific">Rhynchophorus ferrugineus</name>
    <name type="common">Red palm weevil</name>
    <name type="synonym">Curculio ferrugineus</name>
    <dbReference type="NCBI Taxonomy" id="354439"/>
    <lineage>
        <taxon>Eukaryota</taxon>
        <taxon>Metazoa</taxon>
        <taxon>Ecdysozoa</taxon>
        <taxon>Arthropoda</taxon>
        <taxon>Hexapoda</taxon>
        <taxon>Insecta</taxon>
        <taxon>Pterygota</taxon>
        <taxon>Neoptera</taxon>
        <taxon>Endopterygota</taxon>
        <taxon>Coleoptera</taxon>
        <taxon>Polyphaga</taxon>
        <taxon>Cucujiformia</taxon>
        <taxon>Curculionidae</taxon>
        <taxon>Dryophthorinae</taxon>
        <taxon>Rhynchophorus</taxon>
    </lineage>
</organism>
<evidence type="ECO:0000313" key="1">
    <source>
        <dbReference type="EMBL" id="KAF7283288.1"/>
    </source>
</evidence>
<dbReference type="EMBL" id="JAACXV010000122">
    <property type="protein sequence ID" value="KAF7283288.1"/>
    <property type="molecule type" value="Genomic_DNA"/>
</dbReference>
<keyword evidence="2" id="KW-1185">Reference proteome</keyword>
<protein>
    <submittedName>
        <fullName evidence="1">Uncharacterized protein</fullName>
    </submittedName>
</protein>
<name>A0A834MH31_RHYFE</name>
<dbReference type="Proteomes" id="UP000625711">
    <property type="component" value="Unassembled WGS sequence"/>
</dbReference>
<dbReference type="AlphaFoldDB" id="A0A834MH31"/>
<accession>A0A834MH31</accession>